<keyword evidence="2" id="KW-1185">Reference proteome</keyword>
<evidence type="ECO:0000313" key="1">
    <source>
        <dbReference type="EMBL" id="PSL35901.1"/>
    </source>
</evidence>
<dbReference type="RefSeq" id="WP_245901438.1">
    <property type="nucleotide sequence ID" value="NZ_PYGK01000001.1"/>
</dbReference>
<organism evidence="1 2">
    <name type="scientific">Chitinophaga ginsengisoli</name>
    <dbReference type="NCBI Taxonomy" id="363837"/>
    <lineage>
        <taxon>Bacteria</taxon>
        <taxon>Pseudomonadati</taxon>
        <taxon>Bacteroidota</taxon>
        <taxon>Chitinophagia</taxon>
        <taxon>Chitinophagales</taxon>
        <taxon>Chitinophagaceae</taxon>
        <taxon>Chitinophaga</taxon>
    </lineage>
</organism>
<accession>A0A2P8GPK9</accession>
<proteinExistence type="predicted"/>
<gene>
    <name evidence="1" type="ORF">CLV42_101663</name>
</gene>
<dbReference type="Gene3D" id="3.40.50.720">
    <property type="entry name" value="NAD(P)-binding Rossmann-like Domain"/>
    <property type="match status" value="1"/>
</dbReference>
<dbReference type="EMBL" id="PYGK01000001">
    <property type="protein sequence ID" value="PSL35901.1"/>
    <property type="molecule type" value="Genomic_DNA"/>
</dbReference>
<dbReference type="Proteomes" id="UP000240978">
    <property type="component" value="Unassembled WGS sequence"/>
</dbReference>
<evidence type="ECO:0000313" key="2">
    <source>
        <dbReference type="Proteomes" id="UP000240978"/>
    </source>
</evidence>
<dbReference type="InterPro" id="IPR002347">
    <property type="entry name" value="SDR_fam"/>
</dbReference>
<dbReference type="SUPFAM" id="SSF51735">
    <property type="entry name" value="NAD(P)-binding Rossmann-fold domains"/>
    <property type="match status" value="1"/>
</dbReference>
<sequence>MKKVILITGASSGMGKDAAKKLIREGHTVWGNQKSRHQSSFCYR</sequence>
<name>A0A2P8GPK9_9BACT</name>
<dbReference type="Pfam" id="PF00106">
    <property type="entry name" value="adh_short"/>
    <property type="match status" value="1"/>
</dbReference>
<dbReference type="InterPro" id="IPR036291">
    <property type="entry name" value="NAD(P)-bd_dom_sf"/>
</dbReference>
<comment type="caution">
    <text evidence="1">The sequence shown here is derived from an EMBL/GenBank/DDBJ whole genome shotgun (WGS) entry which is preliminary data.</text>
</comment>
<protein>
    <submittedName>
        <fullName evidence="1">Short subunit dehydrogenase</fullName>
    </submittedName>
</protein>
<reference evidence="1 2" key="1">
    <citation type="submission" date="2018-03" db="EMBL/GenBank/DDBJ databases">
        <title>Genomic Encyclopedia of Archaeal and Bacterial Type Strains, Phase II (KMG-II): from individual species to whole genera.</title>
        <authorList>
            <person name="Goeker M."/>
        </authorList>
    </citation>
    <scope>NUCLEOTIDE SEQUENCE [LARGE SCALE GENOMIC DNA]</scope>
    <source>
        <strain evidence="1 2">DSM 18107</strain>
    </source>
</reference>
<dbReference type="AlphaFoldDB" id="A0A2P8GPK9"/>